<dbReference type="InterPro" id="IPR003594">
    <property type="entry name" value="HATPase_dom"/>
</dbReference>
<sequence>MNSARLKLVLISTFGLVIVLLGLTAYLSWRSNQQQQELNEQVRHTYEIISLVEQVAALSRDIQTDARNYELSGKREFAVAYWQARQQLPERLRLLDQALSNERSEQARFHRLSGFIDQRRQVSQRLFEKRSQPQVGPTSEDLLAQGRELLSQLRPLVGQLTQHQRALANWRRKQAEQAYQVTQQWIVLSSGAAITVIAFVFWLLFVQLLRRIRNEAQLAQYEVELQNQLQQQQAQNQALDQLNQQLTRSNENLQQFAYIASHDLQEPLRKIQQFGDLLKTRYTTSSGEELMYLNRMQVAAIRMSLLIKDLLTFSRISTRPAPTVSVSIKQVVSDVLDTLSVAIGETKAQIRVGDLPTLPGDPSQLGQLFQNLLSNAIKFSRKDQAGALMTPEISIQAIRIPVGELPDSVKPARLADTFYRIEVADNGIGFDEKYTDRIFQVFQRLHGKDEFAGTGVGLAICQKVVTNHGGVITATSQPGKGATFSVYLPA</sequence>
<feature type="transmembrane region" description="Helical" evidence="7">
    <location>
        <begin position="7"/>
        <end position="29"/>
    </location>
</feature>
<dbReference type="InterPro" id="IPR007891">
    <property type="entry name" value="CHASE3"/>
</dbReference>
<evidence type="ECO:0000256" key="3">
    <source>
        <dbReference type="ARBA" id="ARBA00022553"/>
    </source>
</evidence>
<evidence type="ECO:0000256" key="5">
    <source>
        <dbReference type="ARBA" id="ARBA00022777"/>
    </source>
</evidence>
<keyword evidence="7" id="KW-1133">Transmembrane helix</keyword>
<dbReference type="InterPro" id="IPR004358">
    <property type="entry name" value="Sig_transdc_His_kin-like_C"/>
</dbReference>
<dbReference type="PANTHER" id="PTHR42878">
    <property type="entry name" value="TWO-COMPONENT HISTIDINE KINASE"/>
    <property type="match status" value="1"/>
</dbReference>
<dbReference type="InterPro" id="IPR036890">
    <property type="entry name" value="HATPase_C_sf"/>
</dbReference>
<keyword evidence="6" id="KW-0175">Coiled coil</keyword>
<name>A0A7G5H4E7_9BACT</name>
<keyword evidence="7" id="KW-0812">Transmembrane</keyword>
<dbReference type="SMART" id="SM00388">
    <property type="entry name" value="HisKA"/>
    <property type="match status" value="1"/>
</dbReference>
<reference evidence="9 10" key="1">
    <citation type="submission" date="2020-07" db="EMBL/GenBank/DDBJ databases">
        <title>Spirosoma foliorum sp. nov., isolated from the leaves on the Nejang mountain Korea, Republic of.</title>
        <authorList>
            <person name="Ho H."/>
            <person name="Lee Y.-J."/>
            <person name="Nurcahyanto D.-A."/>
            <person name="Kim S.-G."/>
        </authorList>
    </citation>
    <scope>NUCLEOTIDE SEQUENCE [LARGE SCALE GENOMIC DNA]</scope>
    <source>
        <strain evidence="9 10">PL0136</strain>
    </source>
</reference>
<keyword evidence="7" id="KW-0472">Membrane</keyword>
<keyword evidence="10" id="KW-1185">Reference proteome</keyword>
<evidence type="ECO:0000313" key="10">
    <source>
        <dbReference type="Proteomes" id="UP000515369"/>
    </source>
</evidence>
<dbReference type="PROSITE" id="PS50109">
    <property type="entry name" value="HIS_KIN"/>
    <property type="match status" value="1"/>
</dbReference>
<dbReference type="Gene3D" id="3.30.565.10">
    <property type="entry name" value="Histidine kinase-like ATPase, C-terminal domain"/>
    <property type="match status" value="1"/>
</dbReference>
<dbReference type="EMBL" id="CP059732">
    <property type="protein sequence ID" value="QMW05989.1"/>
    <property type="molecule type" value="Genomic_DNA"/>
</dbReference>
<evidence type="ECO:0000256" key="4">
    <source>
        <dbReference type="ARBA" id="ARBA00022679"/>
    </source>
</evidence>
<feature type="domain" description="Histidine kinase" evidence="8">
    <location>
        <begin position="259"/>
        <end position="490"/>
    </location>
</feature>
<organism evidence="9 10">
    <name type="scientific">Spirosoma foliorum</name>
    <dbReference type="NCBI Taxonomy" id="2710596"/>
    <lineage>
        <taxon>Bacteria</taxon>
        <taxon>Pseudomonadati</taxon>
        <taxon>Bacteroidota</taxon>
        <taxon>Cytophagia</taxon>
        <taxon>Cytophagales</taxon>
        <taxon>Cytophagaceae</taxon>
        <taxon>Spirosoma</taxon>
    </lineage>
</organism>
<evidence type="ECO:0000256" key="1">
    <source>
        <dbReference type="ARBA" id="ARBA00000085"/>
    </source>
</evidence>
<evidence type="ECO:0000256" key="7">
    <source>
        <dbReference type="SAM" id="Phobius"/>
    </source>
</evidence>
<dbReference type="GO" id="GO:0030295">
    <property type="term" value="F:protein kinase activator activity"/>
    <property type="evidence" value="ECO:0007669"/>
    <property type="project" value="TreeGrafter"/>
</dbReference>
<dbReference type="SUPFAM" id="SSF55874">
    <property type="entry name" value="ATPase domain of HSP90 chaperone/DNA topoisomerase II/histidine kinase"/>
    <property type="match status" value="1"/>
</dbReference>
<dbReference type="EC" id="2.7.13.3" evidence="2"/>
<dbReference type="InterPro" id="IPR050351">
    <property type="entry name" value="BphY/WalK/GraS-like"/>
</dbReference>
<dbReference type="Pfam" id="PF00512">
    <property type="entry name" value="HisKA"/>
    <property type="match status" value="1"/>
</dbReference>
<dbReference type="Pfam" id="PF05227">
    <property type="entry name" value="CHASE3"/>
    <property type="match status" value="1"/>
</dbReference>
<evidence type="ECO:0000256" key="2">
    <source>
        <dbReference type="ARBA" id="ARBA00012438"/>
    </source>
</evidence>
<dbReference type="CDD" id="cd00082">
    <property type="entry name" value="HisKA"/>
    <property type="match status" value="1"/>
</dbReference>
<dbReference type="InterPro" id="IPR036097">
    <property type="entry name" value="HisK_dim/P_sf"/>
</dbReference>
<dbReference type="AlphaFoldDB" id="A0A7G5H4E7"/>
<gene>
    <name evidence="9" type="ORF">H3H32_14360</name>
</gene>
<keyword evidence="4" id="KW-0808">Transferase</keyword>
<feature type="transmembrane region" description="Helical" evidence="7">
    <location>
        <begin position="185"/>
        <end position="205"/>
    </location>
</feature>
<dbReference type="InterPro" id="IPR005467">
    <property type="entry name" value="His_kinase_dom"/>
</dbReference>
<feature type="coiled-coil region" evidence="6">
    <location>
        <begin position="211"/>
        <end position="252"/>
    </location>
</feature>
<dbReference type="KEGG" id="sfol:H3H32_14360"/>
<protein>
    <recommendedName>
        <fullName evidence="2">histidine kinase</fullName>
        <ecNumber evidence="2">2.7.13.3</ecNumber>
    </recommendedName>
</protein>
<dbReference type="Pfam" id="PF02518">
    <property type="entry name" value="HATPase_c"/>
    <property type="match status" value="1"/>
</dbReference>
<dbReference type="GO" id="GO:0007234">
    <property type="term" value="P:osmosensory signaling via phosphorelay pathway"/>
    <property type="evidence" value="ECO:0007669"/>
    <property type="project" value="TreeGrafter"/>
</dbReference>
<dbReference type="SMART" id="SM00387">
    <property type="entry name" value="HATPase_c"/>
    <property type="match status" value="1"/>
</dbReference>
<keyword evidence="5" id="KW-0418">Kinase</keyword>
<dbReference type="Proteomes" id="UP000515369">
    <property type="component" value="Chromosome"/>
</dbReference>
<evidence type="ECO:0000259" key="8">
    <source>
        <dbReference type="PROSITE" id="PS50109"/>
    </source>
</evidence>
<dbReference type="GO" id="GO:0000156">
    <property type="term" value="F:phosphorelay response regulator activity"/>
    <property type="evidence" value="ECO:0007669"/>
    <property type="project" value="TreeGrafter"/>
</dbReference>
<evidence type="ECO:0000256" key="6">
    <source>
        <dbReference type="SAM" id="Coils"/>
    </source>
</evidence>
<dbReference type="RefSeq" id="WP_182463362.1">
    <property type="nucleotide sequence ID" value="NZ_CP059732.1"/>
</dbReference>
<evidence type="ECO:0000313" key="9">
    <source>
        <dbReference type="EMBL" id="QMW05989.1"/>
    </source>
</evidence>
<dbReference type="PANTHER" id="PTHR42878:SF15">
    <property type="entry name" value="BACTERIOPHYTOCHROME"/>
    <property type="match status" value="1"/>
</dbReference>
<dbReference type="InterPro" id="IPR003661">
    <property type="entry name" value="HisK_dim/P_dom"/>
</dbReference>
<proteinExistence type="predicted"/>
<dbReference type="PRINTS" id="PR00344">
    <property type="entry name" value="BCTRLSENSOR"/>
</dbReference>
<accession>A0A7G5H4E7</accession>
<comment type="catalytic activity">
    <reaction evidence="1">
        <text>ATP + protein L-histidine = ADP + protein N-phospho-L-histidine.</text>
        <dbReference type="EC" id="2.7.13.3"/>
    </reaction>
</comment>
<dbReference type="SUPFAM" id="SSF47384">
    <property type="entry name" value="Homodimeric domain of signal transducing histidine kinase"/>
    <property type="match status" value="1"/>
</dbReference>
<dbReference type="Gene3D" id="1.10.287.130">
    <property type="match status" value="1"/>
</dbReference>
<dbReference type="GO" id="GO:0000155">
    <property type="term" value="F:phosphorelay sensor kinase activity"/>
    <property type="evidence" value="ECO:0007669"/>
    <property type="project" value="InterPro"/>
</dbReference>
<keyword evidence="3" id="KW-0597">Phosphoprotein</keyword>